<proteinExistence type="predicted"/>
<keyword evidence="5" id="KW-1185">Reference proteome</keyword>
<sequence>MSRGFAAAILAVLGMFATTAVGQGAARADEIVLGADEWCPYNCAAESDRPGYAVEIAREIFAKAGHRVEYRTMPWSRALQECRRGRLTGVIGADHTETPDFVFPALAVAVTDTTFVVRKDNPWRYTGPDSLSQLLLGGILGYSYDGAVGNYVHTNARDGARVDLVGGDTALEMNLRKLVAGRIGATMDAKPVLAYKIKEMGLAGEVAYAGSVDPTENFIAFSPALSKARDYAAIWDKGLAEMRESGRLAQILDRYGVSDWR</sequence>
<dbReference type="PANTHER" id="PTHR35936:SF25">
    <property type="entry name" value="ABC TRANSPORTER SUBSTRATE-BINDING PROTEIN"/>
    <property type="match status" value="1"/>
</dbReference>
<protein>
    <submittedName>
        <fullName evidence="4">Amino acid ABC transporter substrate-binding protein</fullName>
    </submittedName>
</protein>
<feature type="chain" id="PRO_5028940848" evidence="2">
    <location>
        <begin position="23"/>
        <end position="261"/>
    </location>
</feature>
<dbReference type="SMART" id="SM00062">
    <property type="entry name" value="PBPb"/>
    <property type="match status" value="1"/>
</dbReference>
<dbReference type="Proteomes" id="UP000480684">
    <property type="component" value="Unassembled WGS sequence"/>
</dbReference>
<reference evidence="4 5" key="1">
    <citation type="submission" date="2020-02" db="EMBL/GenBank/DDBJ databases">
        <authorList>
            <person name="Dziuba M."/>
            <person name="Kuznetsov B."/>
            <person name="Mardanov A."/>
            <person name="Ravin N."/>
            <person name="Grouzdev D."/>
        </authorList>
    </citation>
    <scope>NUCLEOTIDE SEQUENCE [LARGE SCALE GENOMIC DNA]</scope>
    <source>
        <strain evidence="4 5">SpK</strain>
    </source>
</reference>
<evidence type="ECO:0000256" key="2">
    <source>
        <dbReference type="SAM" id="SignalP"/>
    </source>
</evidence>
<evidence type="ECO:0000259" key="3">
    <source>
        <dbReference type="SMART" id="SM00062"/>
    </source>
</evidence>
<feature type="domain" description="Solute-binding protein family 3/N-terminal" evidence="3">
    <location>
        <begin position="40"/>
        <end position="259"/>
    </location>
</feature>
<dbReference type="AlphaFoldDB" id="A0A7C9V071"/>
<dbReference type="SUPFAM" id="SSF53850">
    <property type="entry name" value="Periplasmic binding protein-like II"/>
    <property type="match status" value="1"/>
</dbReference>
<accession>A0A7C9V071</accession>
<evidence type="ECO:0000313" key="5">
    <source>
        <dbReference type="Proteomes" id="UP000480684"/>
    </source>
</evidence>
<comment type="caution">
    <text evidence="4">The sequence shown here is derived from an EMBL/GenBank/DDBJ whole genome shotgun (WGS) entry which is preliminary data.</text>
</comment>
<dbReference type="Gene3D" id="3.40.190.10">
    <property type="entry name" value="Periplasmic binding protein-like II"/>
    <property type="match status" value="2"/>
</dbReference>
<organism evidence="4 5">
    <name type="scientific">Magnetospirillum aberrantis SpK</name>
    <dbReference type="NCBI Taxonomy" id="908842"/>
    <lineage>
        <taxon>Bacteria</taxon>
        <taxon>Pseudomonadati</taxon>
        <taxon>Pseudomonadota</taxon>
        <taxon>Alphaproteobacteria</taxon>
        <taxon>Rhodospirillales</taxon>
        <taxon>Rhodospirillaceae</taxon>
        <taxon>Magnetospirillum</taxon>
    </lineage>
</organism>
<dbReference type="InterPro" id="IPR001638">
    <property type="entry name" value="Solute-binding_3/MltF_N"/>
</dbReference>
<feature type="signal peptide" evidence="2">
    <location>
        <begin position="1"/>
        <end position="22"/>
    </location>
</feature>
<dbReference type="Pfam" id="PF00497">
    <property type="entry name" value="SBP_bac_3"/>
    <property type="match status" value="1"/>
</dbReference>
<dbReference type="PANTHER" id="PTHR35936">
    <property type="entry name" value="MEMBRANE-BOUND LYTIC MUREIN TRANSGLYCOSYLASE F"/>
    <property type="match status" value="1"/>
</dbReference>
<keyword evidence="1 2" id="KW-0732">Signal</keyword>
<name>A0A7C9V071_9PROT</name>
<dbReference type="RefSeq" id="WP_163680039.1">
    <property type="nucleotide sequence ID" value="NZ_JAAIYP010000038.1"/>
</dbReference>
<dbReference type="EMBL" id="JAAIYP010000038">
    <property type="protein sequence ID" value="NFV80934.1"/>
    <property type="molecule type" value="Genomic_DNA"/>
</dbReference>
<evidence type="ECO:0000313" key="4">
    <source>
        <dbReference type="EMBL" id="NFV80934.1"/>
    </source>
</evidence>
<evidence type="ECO:0000256" key="1">
    <source>
        <dbReference type="ARBA" id="ARBA00022729"/>
    </source>
</evidence>
<gene>
    <name evidence="4" type="ORF">G4223_12510</name>
</gene>